<keyword evidence="2" id="KW-0732">Signal</keyword>
<dbReference type="EMBL" id="JADIKI010000022">
    <property type="protein sequence ID" value="MFK2854316.1"/>
    <property type="molecule type" value="Genomic_DNA"/>
</dbReference>
<evidence type="ECO:0000313" key="4">
    <source>
        <dbReference type="Proteomes" id="UP001620409"/>
    </source>
</evidence>
<evidence type="ECO:0000313" key="3">
    <source>
        <dbReference type="EMBL" id="MFK2854316.1"/>
    </source>
</evidence>
<accession>A0ABW8IGJ0</accession>
<keyword evidence="1" id="KW-0812">Transmembrane</keyword>
<keyword evidence="1" id="KW-1133">Transmembrane helix</keyword>
<protein>
    <submittedName>
        <fullName evidence="3">RcnB family protein</fullName>
    </submittedName>
</protein>
<organism evidence="3 4">
    <name type="scientific">Dyella humi</name>
    <dbReference type="NCBI Taxonomy" id="1770547"/>
    <lineage>
        <taxon>Bacteria</taxon>
        <taxon>Pseudomonadati</taxon>
        <taxon>Pseudomonadota</taxon>
        <taxon>Gammaproteobacteria</taxon>
        <taxon>Lysobacterales</taxon>
        <taxon>Rhodanobacteraceae</taxon>
        <taxon>Dyella</taxon>
    </lineage>
</organism>
<dbReference type="Pfam" id="PF11776">
    <property type="entry name" value="RcnB"/>
    <property type="match status" value="1"/>
</dbReference>
<dbReference type="RefSeq" id="WP_380008574.1">
    <property type="nucleotide sequence ID" value="NZ_JADIKI010000022.1"/>
</dbReference>
<proteinExistence type="predicted"/>
<dbReference type="InterPro" id="IPR024572">
    <property type="entry name" value="RcnB"/>
</dbReference>
<feature type="transmembrane region" description="Helical" evidence="1">
    <location>
        <begin position="94"/>
        <end position="111"/>
    </location>
</feature>
<evidence type="ECO:0000256" key="2">
    <source>
        <dbReference type="SAM" id="SignalP"/>
    </source>
</evidence>
<gene>
    <name evidence="3" type="ORF">ISP18_06915</name>
</gene>
<keyword evidence="1" id="KW-0472">Membrane</keyword>
<evidence type="ECO:0000256" key="1">
    <source>
        <dbReference type="SAM" id="Phobius"/>
    </source>
</evidence>
<comment type="caution">
    <text evidence="3">The sequence shown here is derived from an EMBL/GenBank/DDBJ whole genome shotgun (WGS) entry which is preliminary data.</text>
</comment>
<feature type="chain" id="PRO_5047385349" evidence="2">
    <location>
        <begin position="24"/>
        <end position="112"/>
    </location>
</feature>
<keyword evidence="4" id="KW-1185">Reference proteome</keyword>
<dbReference type="Gene3D" id="3.10.450.160">
    <property type="entry name" value="inner membrane protein cigr"/>
    <property type="match status" value="1"/>
</dbReference>
<dbReference type="Proteomes" id="UP001620409">
    <property type="component" value="Unassembled WGS sequence"/>
</dbReference>
<name>A0ABW8IGJ0_9GAMM</name>
<reference evidence="3 4" key="1">
    <citation type="submission" date="2020-10" db="EMBL/GenBank/DDBJ databases">
        <title>Phylogeny of dyella-like bacteria.</title>
        <authorList>
            <person name="Fu J."/>
        </authorList>
    </citation>
    <scope>NUCLEOTIDE SEQUENCE [LARGE SCALE GENOMIC DNA]</scope>
    <source>
        <strain evidence="3 4">DHG40</strain>
    </source>
</reference>
<sequence length="112" mass="12611">MKKQLAAIAFCGVMLVSSQFALAQAYRPGPPPPPPAKHYRGMYDQGRHEGWYKRGGYVPKTYRSSRYVVSDWRRYRLNPPPRGYQYIRSDNGDFLLAAVATGAIMSIIAAGR</sequence>
<feature type="signal peptide" evidence="2">
    <location>
        <begin position="1"/>
        <end position="23"/>
    </location>
</feature>